<evidence type="ECO:0000256" key="4">
    <source>
        <dbReference type="ARBA" id="ARBA00022692"/>
    </source>
</evidence>
<feature type="transmembrane region" description="Helical" evidence="10">
    <location>
        <begin position="38"/>
        <end position="56"/>
    </location>
</feature>
<dbReference type="InterPro" id="IPR036138">
    <property type="entry name" value="PBP_dimer_sf"/>
</dbReference>
<evidence type="ECO:0000256" key="9">
    <source>
        <dbReference type="ARBA" id="ARBA00023316"/>
    </source>
</evidence>
<evidence type="ECO:0000313" key="13">
    <source>
        <dbReference type="EMBL" id="OHA60883.1"/>
    </source>
</evidence>
<evidence type="ECO:0000256" key="2">
    <source>
        <dbReference type="ARBA" id="ARBA00004236"/>
    </source>
</evidence>
<keyword evidence="8 10" id="KW-0472">Membrane</keyword>
<evidence type="ECO:0000256" key="10">
    <source>
        <dbReference type="SAM" id="Phobius"/>
    </source>
</evidence>
<evidence type="ECO:0000256" key="1">
    <source>
        <dbReference type="ARBA" id="ARBA00004167"/>
    </source>
</evidence>
<keyword evidence="3" id="KW-1003">Cell membrane</keyword>
<comment type="caution">
    <text evidence="13">The sequence shown here is derived from an EMBL/GenBank/DDBJ whole genome shotgun (WGS) entry which is preliminary data.</text>
</comment>
<keyword evidence="5" id="KW-0133">Cell shape</keyword>
<dbReference type="PANTHER" id="PTHR30627:SF2">
    <property type="entry name" value="PEPTIDOGLYCAN D,D-TRANSPEPTIDASE MRDA"/>
    <property type="match status" value="1"/>
</dbReference>
<accession>A0A1G2QKF2</accession>
<reference evidence="13 14" key="1">
    <citation type="journal article" date="2016" name="Nat. Commun.">
        <title>Thousands of microbial genomes shed light on interconnected biogeochemical processes in an aquifer system.</title>
        <authorList>
            <person name="Anantharaman K."/>
            <person name="Brown C.T."/>
            <person name="Hug L.A."/>
            <person name="Sharon I."/>
            <person name="Castelle C.J."/>
            <person name="Probst A.J."/>
            <person name="Thomas B.C."/>
            <person name="Singh A."/>
            <person name="Wilkins M.J."/>
            <person name="Karaoz U."/>
            <person name="Brodie E.L."/>
            <person name="Williams K.H."/>
            <person name="Hubbard S.S."/>
            <person name="Banfield J.F."/>
        </authorList>
    </citation>
    <scope>NUCLEOTIDE SEQUENCE [LARGE SCALE GENOMIC DNA]</scope>
</reference>
<dbReference type="SUPFAM" id="SSF56519">
    <property type="entry name" value="Penicillin binding protein dimerisation domain"/>
    <property type="match status" value="1"/>
</dbReference>
<protein>
    <recommendedName>
        <fullName evidence="15">Penicillin-binding protein 2</fullName>
    </recommendedName>
</protein>
<dbReference type="GO" id="GO:0071972">
    <property type="term" value="F:peptidoglycan L,D-transpeptidase activity"/>
    <property type="evidence" value="ECO:0007669"/>
    <property type="project" value="TreeGrafter"/>
</dbReference>
<dbReference type="GO" id="GO:0071555">
    <property type="term" value="P:cell wall organization"/>
    <property type="evidence" value="ECO:0007669"/>
    <property type="project" value="UniProtKB-KW"/>
</dbReference>
<feature type="domain" description="Penicillin-binding protein transpeptidase" evidence="11">
    <location>
        <begin position="212"/>
        <end position="522"/>
    </location>
</feature>
<evidence type="ECO:0000259" key="11">
    <source>
        <dbReference type="Pfam" id="PF00905"/>
    </source>
</evidence>
<dbReference type="GO" id="GO:0005886">
    <property type="term" value="C:plasma membrane"/>
    <property type="evidence" value="ECO:0007669"/>
    <property type="project" value="UniProtKB-SubCell"/>
</dbReference>
<evidence type="ECO:0000256" key="3">
    <source>
        <dbReference type="ARBA" id="ARBA00022475"/>
    </source>
</evidence>
<dbReference type="GO" id="GO:0008658">
    <property type="term" value="F:penicillin binding"/>
    <property type="evidence" value="ECO:0007669"/>
    <property type="project" value="InterPro"/>
</dbReference>
<proteinExistence type="predicted"/>
<evidence type="ECO:0000313" key="14">
    <source>
        <dbReference type="Proteomes" id="UP000177090"/>
    </source>
</evidence>
<evidence type="ECO:0008006" key="15">
    <source>
        <dbReference type="Google" id="ProtNLM"/>
    </source>
</evidence>
<organism evidence="13 14">
    <name type="scientific">Candidatus Vogelbacteria bacterium RIFOXYD1_FULL_51_18</name>
    <dbReference type="NCBI Taxonomy" id="1802440"/>
    <lineage>
        <taxon>Bacteria</taxon>
        <taxon>Candidatus Vogeliibacteriota</taxon>
    </lineage>
</organism>
<keyword evidence="4 10" id="KW-0812">Transmembrane</keyword>
<dbReference type="Pfam" id="PF03717">
    <property type="entry name" value="PBP_dimer"/>
    <property type="match status" value="1"/>
</dbReference>
<gene>
    <name evidence="13" type="ORF">A2569_02815</name>
</gene>
<dbReference type="GO" id="GO:0009252">
    <property type="term" value="P:peptidoglycan biosynthetic process"/>
    <property type="evidence" value="ECO:0007669"/>
    <property type="project" value="UniProtKB-KW"/>
</dbReference>
<dbReference type="SUPFAM" id="SSF56601">
    <property type="entry name" value="beta-lactamase/transpeptidase-like"/>
    <property type="match status" value="1"/>
</dbReference>
<dbReference type="InterPro" id="IPR001460">
    <property type="entry name" value="PCN-bd_Tpept"/>
</dbReference>
<dbReference type="STRING" id="1802440.A2569_02815"/>
<feature type="domain" description="Penicillin-binding protein dimerisation" evidence="12">
    <location>
        <begin position="104"/>
        <end position="171"/>
    </location>
</feature>
<keyword evidence="6" id="KW-0573">Peptidoglycan synthesis</keyword>
<evidence type="ECO:0000256" key="7">
    <source>
        <dbReference type="ARBA" id="ARBA00022989"/>
    </source>
</evidence>
<dbReference type="InterPro" id="IPR012338">
    <property type="entry name" value="Beta-lactam/transpept-like"/>
</dbReference>
<evidence type="ECO:0000256" key="8">
    <source>
        <dbReference type="ARBA" id="ARBA00023136"/>
    </source>
</evidence>
<keyword evidence="7 10" id="KW-1133">Transmembrane helix</keyword>
<sequence>MRNYPDIDPDVIFLDSHNLPDFDTQQFEGRLERPIPKITFVIIAALAAIVYGAFIWRVGVLQVQRGEAYAAASNDNTLRRIAIFAQRGVIYDRRQVALAFNRGTRSYIAVPGFGHLLGYVGLPHDEDLADDSVYPNENIGRQGLERSYDAELRGIHGLKIEEVDVKGNILSGSVLRDPLPGKNITTSIDSRIQSKLYELIAALAEDKRFQGGAGVIMDVTNGEMLAMASYPEYSSQLLTNGKDTQAIKAYREDAGKPFLNRAVQGLYAPGSIVKPFIATAALNERTISPDTKIVSTGSISIPNPYDPEKPTVFKDWKAHGPVNMREALAVSSDVYFYVVGGGFHNQAGLGIERIDRYLKLFGFGSPTGIDVEKEEQGLIPTPAWKAERFNGEAWNIGDTYHTTIGQYGFQVTPIQTVRAVAAIANGGTLVTPRLYRNETKMDNAGISIGVPNELLQIVREGMRMAVTQGTGSGLSLPDLHVAAKTGTAELGVTKEKVNSWVIGFFPYEKPRYAFAVVMERGDARNTIGGVFVMRQLFDWMLWATPEYTKVN</sequence>
<dbReference type="InterPro" id="IPR050515">
    <property type="entry name" value="Beta-lactam/transpept"/>
</dbReference>
<keyword evidence="9" id="KW-0961">Cell wall biogenesis/degradation</keyword>
<dbReference type="AlphaFoldDB" id="A0A1G2QKF2"/>
<dbReference type="Proteomes" id="UP000177090">
    <property type="component" value="Unassembled WGS sequence"/>
</dbReference>
<evidence type="ECO:0000259" key="12">
    <source>
        <dbReference type="Pfam" id="PF03717"/>
    </source>
</evidence>
<evidence type="ECO:0000256" key="5">
    <source>
        <dbReference type="ARBA" id="ARBA00022960"/>
    </source>
</evidence>
<dbReference type="InterPro" id="IPR005311">
    <property type="entry name" value="PBP_dimer"/>
</dbReference>
<name>A0A1G2QKF2_9BACT</name>
<evidence type="ECO:0000256" key="6">
    <source>
        <dbReference type="ARBA" id="ARBA00022984"/>
    </source>
</evidence>
<comment type="subcellular location">
    <subcellularLocation>
        <location evidence="2">Cell membrane</location>
    </subcellularLocation>
    <subcellularLocation>
        <location evidence="1">Membrane</location>
        <topology evidence="1">Single-pass membrane protein</topology>
    </subcellularLocation>
</comment>
<dbReference type="EMBL" id="MHTL01000007">
    <property type="protein sequence ID" value="OHA60883.1"/>
    <property type="molecule type" value="Genomic_DNA"/>
</dbReference>
<dbReference type="PANTHER" id="PTHR30627">
    <property type="entry name" value="PEPTIDOGLYCAN D,D-TRANSPEPTIDASE"/>
    <property type="match status" value="1"/>
</dbReference>
<dbReference type="Pfam" id="PF00905">
    <property type="entry name" value="Transpeptidase"/>
    <property type="match status" value="1"/>
</dbReference>
<dbReference type="Gene3D" id="3.90.1310.10">
    <property type="entry name" value="Penicillin-binding protein 2a (Domain 2)"/>
    <property type="match status" value="1"/>
</dbReference>
<dbReference type="GO" id="GO:0008360">
    <property type="term" value="P:regulation of cell shape"/>
    <property type="evidence" value="ECO:0007669"/>
    <property type="project" value="UniProtKB-KW"/>
</dbReference>
<dbReference type="Gene3D" id="3.40.710.10">
    <property type="entry name" value="DD-peptidase/beta-lactamase superfamily"/>
    <property type="match status" value="1"/>
</dbReference>